<organism evidence="2 3">
    <name type="scientific">Haliangium ochraceum (strain DSM 14365 / JCM 11303 / SMP-2)</name>
    <dbReference type="NCBI Taxonomy" id="502025"/>
    <lineage>
        <taxon>Bacteria</taxon>
        <taxon>Pseudomonadati</taxon>
        <taxon>Myxococcota</taxon>
        <taxon>Polyangia</taxon>
        <taxon>Haliangiales</taxon>
        <taxon>Kofleriaceae</taxon>
        <taxon>Haliangium</taxon>
    </lineage>
</organism>
<dbReference type="HOGENOM" id="CLU_122266_0_0_7"/>
<dbReference type="InterPro" id="IPR032307">
    <property type="entry name" value="PepSY_TM-like_2"/>
</dbReference>
<dbReference type="AlphaFoldDB" id="D0LH71"/>
<keyword evidence="1" id="KW-0812">Transmembrane</keyword>
<protein>
    <recommendedName>
        <fullName evidence="4">PepSY-associated TM helix domain protein</fullName>
    </recommendedName>
</protein>
<keyword evidence="1" id="KW-0472">Membrane</keyword>
<feature type="transmembrane region" description="Helical" evidence="1">
    <location>
        <begin position="14"/>
        <end position="35"/>
    </location>
</feature>
<feature type="transmembrane region" description="Helical" evidence="1">
    <location>
        <begin position="167"/>
        <end position="185"/>
    </location>
</feature>
<keyword evidence="1" id="KW-1133">Transmembrane helix</keyword>
<evidence type="ECO:0000256" key="1">
    <source>
        <dbReference type="SAM" id="Phobius"/>
    </source>
</evidence>
<dbReference type="Proteomes" id="UP000001880">
    <property type="component" value="Chromosome"/>
</dbReference>
<dbReference type="eggNOG" id="COG3295">
    <property type="taxonomic scope" value="Bacteria"/>
</dbReference>
<sequence length="186" mass="20658">MRWRQWTRALHRDIGYATTALVIAYSLSGLAVNHIDDWNPSYRMRDLPVAIGPVPPGSGAEQQAHVVAALNIAPGEVRGHFRESENRFRVFLDEGQEVRVDLDTGAGVMKRIDPRPVLFEVNALHLNNLKGIWTWIADLFAIALLLLAITGLLMNKGRRGLLGRGKWFVGAGLLVPIAFVFYLHAG</sequence>
<accession>D0LH71</accession>
<dbReference type="Pfam" id="PF16357">
    <property type="entry name" value="PepSY_TM_like_2"/>
    <property type="match status" value="1"/>
</dbReference>
<dbReference type="RefSeq" id="WP_012830808.1">
    <property type="nucleotide sequence ID" value="NC_013440.1"/>
</dbReference>
<gene>
    <name evidence="2" type="ordered locus">Hoch_5739</name>
</gene>
<name>D0LH71_HALO1</name>
<evidence type="ECO:0000313" key="3">
    <source>
        <dbReference type="Proteomes" id="UP000001880"/>
    </source>
</evidence>
<evidence type="ECO:0008006" key="4">
    <source>
        <dbReference type="Google" id="ProtNLM"/>
    </source>
</evidence>
<dbReference type="KEGG" id="hoh:Hoch_5739"/>
<evidence type="ECO:0000313" key="2">
    <source>
        <dbReference type="EMBL" id="ACY18216.1"/>
    </source>
</evidence>
<proteinExistence type="predicted"/>
<dbReference type="PANTHER" id="PTHR40115">
    <property type="entry name" value="INNER MEMBRANE PROTEIN WITH PEPSY TM HELIX"/>
    <property type="match status" value="1"/>
</dbReference>
<dbReference type="PANTHER" id="PTHR40115:SF1">
    <property type="entry name" value="INNER MEMBRANE PROTEIN WITH PEPSY TM HELIX"/>
    <property type="match status" value="1"/>
</dbReference>
<reference evidence="2 3" key="1">
    <citation type="journal article" date="2010" name="Stand. Genomic Sci.">
        <title>Complete genome sequence of Haliangium ochraceum type strain (SMP-2).</title>
        <authorList>
            <consortium name="US DOE Joint Genome Institute (JGI-PGF)"/>
            <person name="Ivanova N."/>
            <person name="Daum C."/>
            <person name="Lang E."/>
            <person name="Abt B."/>
            <person name="Kopitz M."/>
            <person name="Saunders E."/>
            <person name="Lapidus A."/>
            <person name="Lucas S."/>
            <person name="Glavina Del Rio T."/>
            <person name="Nolan M."/>
            <person name="Tice H."/>
            <person name="Copeland A."/>
            <person name="Cheng J.F."/>
            <person name="Chen F."/>
            <person name="Bruce D."/>
            <person name="Goodwin L."/>
            <person name="Pitluck S."/>
            <person name="Mavromatis K."/>
            <person name="Pati A."/>
            <person name="Mikhailova N."/>
            <person name="Chen A."/>
            <person name="Palaniappan K."/>
            <person name="Land M."/>
            <person name="Hauser L."/>
            <person name="Chang Y.J."/>
            <person name="Jeffries C.D."/>
            <person name="Detter J.C."/>
            <person name="Brettin T."/>
            <person name="Rohde M."/>
            <person name="Goker M."/>
            <person name="Bristow J."/>
            <person name="Markowitz V."/>
            <person name="Eisen J.A."/>
            <person name="Hugenholtz P."/>
            <person name="Kyrpides N.C."/>
            <person name="Klenk H.P."/>
        </authorList>
    </citation>
    <scope>NUCLEOTIDE SEQUENCE [LARGE SCALE GENOMIC DNA]</scope>
    <source>
        <strain evidence="3">DSM 14365 / CIP 107738 / JCM 11303 / AJ 13395 / SMP-2</strain>
    </source>
</reference>
<dbReference type="STRING" id="502025.Hoch_5739"/>
<feature type="transmembrane region" description="Helical" evidence="1">
    <location>
        <begin position="132"/>
        <end position="155"/>
    </location>
</feature>
<dbReference type="OrthoDB" id="9787788at2"/>
<keyword evidence="3" id="KW-1185">Reference proteome</keyword>
<dbReference type="EMBL" id="CP001804">
    <property type="protein sequence ID" value="ACY18216.1"/>
    <property type="molecule type" value="Genomic_DNA"/>
</dbReference>